<dbReference type="Pfam" id="PF15636">
    <property type="entry name" value="Tox-GHH"/>
    <property type="match status" value="1"/>
</dbReference>
<dbReference type="PROSITE" id="PS00022">
    <property type="entry name" value="EGF_1"/>
    <property type="match status" value="4"/>
</dbReference>
<dbReference type="GO" id="GO:0040017">
    <property type="term" value="P:positive regulation of locomotion"/>
    <property type="evidence" value="ECO:0007669"/>
    <property type="project" value="UniProtKB-ARBA"/>
</dbReference>
<keyword evidence="8" id="KW-0677">Repeat</keyword>
<keyword evidence="7" id="KW-0812">Transmembrane</keyword>
<dbReference type="PANTHER" id="PTHR11219:SF72">
    <property type="entry name" value="TENEURIN-M"/>
    <property type="match status" value="1"/>
</dbReference>
<dbReference type="FunFam" id="2.10.25.10:FF:000021">
    <property type="entry name" value="Teneurin transmembrane protein 2"/>
    <property type="match status" value="1"/>
</dbReference>
<feature type="domain" description="EGF-like" evidence="17">
    <location>
        <begin position="64"/>
        <end position="100"/>
    </location>
</feature>
<feature type="region of interest" description="Disordered" evidence="16">
    <location>
        <begin position="2235"/>
        <end position="2261"/>
    </location>
</feature>
<evidence type="ECO:0000256" key="6">
    <source>
        <dbReference type="ARBA" id="ARBA00022599"/>
    </source>
</evidence>
<dbReference type="PROSITE" id="PS01186">
    <property type="entry name" value="EGF_2"/>
    <property type="match status" value="4"/>
</dbReference>
<dbReference type="InterPro" id="IPR057627">
    <property type="entry name" value="FN-plug_TEN1-4"/>
</dbReference>
<dbReference type="GO" id="GO:0008045">
    <property type="term" value="P:motor neuron axon guidance"/>
    <property type="evidence" value="ECO:0007669"/>
    <property type="project" value="TreeGrafter"/>
</dbReference>
<keyword evidence="6" id="KW-0771">Synaptosome</keyword>
<comment type="subcellular location">
    <subcellularLocation>
        <location evidence="2">Cell membrane</location>
    </subcellularLocation>
    <subcellularLocation>
        <location evidence="1">Membrane</location>
        <topology evidence="1">Single-pass membrane protein</topology>
    </subcellularLocation>
    <subcellularLocation>
        <location evidence="13">Synapse</location>
        <location evidence="13">Synaptosome</location>
    </subcellularLocation>
</comment>
<dbReference type="FunFam" id="2.120.10.30:FF:000033">
    <property type="entry name" value="teneurin-a isoform X3"/>
    <property type="match status" value="1"/>
</dbReference>
<dbReference type="Gene3D" id="2.10.25.10">
    <property type="entry name" value="Laminin"/>
    <property type="match status" value="7"/>
</dbReference>
<dbReference type="InterPro" id="IPR051216">
    <property type="entry name" value="Teneurin"/>
</dbReference>
<keyword evidence="11" id="KW-0472">Membrane</keyword>
<evidence type="ECO:0000313" key="18">
    <source>
        <dbReference type="EMBL" id="KAK8721990.1"/>
    </source>
</evidence>
<feature type="disulfide bond" evidence="15">
    <location>
        <begin position="292"/>
        <end position="301"/>
    </location>
</feature>
<dbReference type="GO" id="GO:0007274">
    <property type="term" value="P:neuromuscular synaptic transmission"/>
    <property type="evidence" value="ECO:0007669"/>
    <property type="project" value="UniProtKB-ARBA"/>
</dbReference>
<keyword evidence="9" id="KW-0524">Neurogenesis</keyword>
<keyword evidence="19" id="KW-1185">Reference proteome</keyword>
<comment type="caution">
    <text evidence="15">Lacks conserved residue(s) required for the propagation of feature annotation.</text>
</comment>
<dbReference type="Pfam" id="PF25021">
    <property type="entry name" value="TEN_NHL"/>
    <property type="match status" value="1"/>
</dbReference>
<evidence type="ECO:0000256" key="11">
    <source>
        <dbReference type="ARBA" id="ARBA00023136"/>
    </source>
</evidence>
<dbReference type="InterPro" id="IPR028916">
    <property type="entry name" value="Tox-GHH_dom"/>
</dbReference>
<dbReference type="GO" id="GO:0042803">
    <property type="term" value="F:protein homodimerization activity"/>
    <property type="evidence" value="ECO:0007669"/>
    <property type="project" value="UniProtKB-ARBA"/>
</dbReference>
<dbReference type="EMBL" id="JARKIK010000097">
    <property type="protein sequence ID" value="KAK8721990.1"/>
    <property type="molecule type" value="Genomic_DNA"/>
</dbReference>
<dbReference type="GO" id="GO:0046982">
    <property type="term" value="F:protein heterodimerization activity"/>
    <property type="evidence" value="ECO:0007669"/>
    <property type="project" value="UniProtKB-ARBA"/>
</dbReference>
<dbReference type="Pfam" id="PF25024">
    <property type="entry name" value="EGF_TEN"/>
    <property type="match status" value="1"/>
</dbReference>
<dbReference type="GO" id="GO:0048790">
    <property type="term" value="P:maintenance of presynaptic active zone structure"/>
    <property type="evidence" value="ECO:0007669"/>
    <property type="project" value="UniProtKB-ARBA"/>
</dbReference>
<keyword evidence="12 15" id="KW-1015">Disulfide bond</keyword>
<dbReference type="GO" id="GO:0043005">
    <property type="term" value="C:neuron projection"/>
    <property type="evidence" value="ECO:0007669"/>
    <property type="project" value="UniProtKB-KW"/>
</dbReference>
<sequence>MVEVWVEEVLEAGEWFLSLYNDDGEPHQVALVITRGPGEGECPQRCEERGHCILGRCQCEPGYSGIDCSQVLCPILCSGHGDYMNGQCRCHPGYKGKECQLRHHECEVPDCNSQGQCIDGQCHCAKGYTGDFCQTVDCPHPTCSGNGWCVLGSCVCQKGWRGPDCSETDLDARQCLPDCNNHGAFDIELHTCVCHPPWTGSDCSKKSCSLDCGLHGICENDACACDEGWKGDNCLEKLCDARCSEHGQCKNGTCVCMTGWNGRHCTLSGCPSNCRSRGTCEATVDGTWYCRCETGWDGPDCSAMLETLCNDGKDNDRDGLTDCQDPECCTHLACNGSQLCVSRASSPIDILLRKQPPAATASFFEKMKFLIEEDSLQHFTSTDAFNMSVFRNYFHPRRAAVVRGRVVTRAGRGVVGLRVATMENQEGFTLTRRDGWFDIMVNGGGAVTLTFGKPPFSPKTICVMVPWNEVVVLDDIMMTVTGLSNNDHTNDYHDHQQRQLTSHCPLHDYDLLRPVVMATWQNVFQGECPDVDAILVESQAVQESVQIPGTGMYLVYHSSRANGYESTIRMQLTPDHIPATLRRIHLRIVLEGTLFTRVFEADPNIKFTYAWDRLNVYRQRVLGVTVARVSVGYEHASCPKIIWEHQTARVAGNDLLISKVGGFNLHVHHAYNYHQGILQKGNGQNIYLAGQRRLVTTLLGTGEQREVNCGERCEGRANLSPLLAPTCLASAPDGSLYVGDFNLIRRVKPDGTVITVARLNETRVSYRYHVAVSPLDGSVYVSDPEAHQVLKLTSTSSVLDPHHNAIAVAGSGQRCLPGDRNKCGDGGYAIHARLTYPKGLAISSTGDVYIADGTNIRVMNPTGIIYTVIGGHDHRSHWAPVPCNGTINMDQLHLRWPTELAISPLDGSLHILDDHLILRVTPDNRVQVLSGRSLNCPTPIHDPPDISRTALLLNPQSIAFSPQGELYVAESDTQRINRVRIITSDGRISIFAGADSRCNCRDPTCYCHTYDNVSASSAIFSSISSIAVTPDGVLHISDQAGYRVRSVRTVLPEPSVHKQYEIFSPDAHEVYIFNKYGQHVETRNLVTGQTIYKFSYSINSSEGRLLTVTDGASNRFQLIRNYFGDVTAIENPQKQRVKISLSMMKMLEQLVAPDGYNITFRYHGASGLMHSKIEAVGRSYNYDYDEQGRLTQAVLPTGQVIQLTFDLSTRGAEVMVTRDGKNPVRTRVRGNTLTHNSGPVEAVADMGGDGQLRMVTDWGHEVSLERTSYRVLESTSQIAAEMFPILSRQQTHITGELVNRYEWIYSPANHYSGGLGMKVAATLRVNGADLLTLSYDPVSSSEALLSVSGQMLINITYDTVGRPVRWIPVSPLVPSNVSYDHWGHITGWTRGNLSEEYHYDSSLRLTSVTYADGATVNYDYREKLTKPEKVTHPSGRAYGLVYDDAGSLRQVLTPRGSAYTLHLSTSLGFYRLRLALPVDTIGLQIRLDERGRLLAMTQPGRGGTLIYQYNDLGQVSAELYGHGFTEYTYYSNGLIRTAKTKHKHVDVRTEYRYHAGLMKDMRLRYGSKSDLHPVKLRFQYDGSARLRKLEGDINSDIPLNEVYIRFDNQTGVLQLISDLRIIRNNILETMLQNPKKHYVNTRKQDDYGRLSQVDMTLQGKTVFMMRLKYDIRNRISERLIEVAGRREGLNITYMADGQILEATGTHTWLYSYDENGNIISNTDKGYAENLVYDECDRVTSVSGSQVEYDDRGFVIRIDNQNFDYNTKGQLISGWNSDENWSFTLGYDHLSRISIYRDHNNNATQLIYGRPDLPELITHLHNPHTGATTGLLYDDMNHLIAIDQPDGRYFVATDQNGTPIAIFDDVGSLIRSQVWSPFGHLVDKAGSNMWVGVGPWGKFREPQTGLVIFRGYAYHPKLLQWMSPRWGHLTQPRRHVTDVFVYRFMNNNPFNPTSDRLRHYYTDVSDWLELYGIELSRVLGSEYHENTLVVPHPVVAVDEMGASEVVSGLWCQYRAGVRHLHDLSFFSQSHIQHRMGMWNGVPISRQASIFGPGVLVSDIEGRVLVTGVGEDDFSGVIGDVIRTVLNNSIILDVSATHSGLDTFYFIKSNRVRAIEDINHLRRLSGIFNVTTSDTEHGQEIRMSTPTAHLVIMYGERVQRARSRVLGELEEKAEELAWAREAALVSVGRPGTHVWSPVEAAELVREGRVPGYVATHLHSTSRYPLLAADASNIVFKHESSRKRRKSRRKGRKKSWRQRKKVAV</sequence>
<evidence type="ECO:0000256" key="9">
    <source>
        <dbReference type="ARBA" id="ARBA00022902"/>
    </source>
</evidence>
<comment type="similarity">
    <text evidence="3">Belongs to the tenascin family. Teneurin subfamily.</text>
</comment>
<dbReference type="InterPro" id="IPR056820">
    <property type="entry name" value="TEN_TTR-like"/>
</dbReference>
<dbReference type="FunFam" id="2.10.25.10:FF:000013">
    <property type="entry name" value="Teneurin transmembrane protein 4"/>
    <property type="match status" value="1"/>
</dbReference>
<evidence type="ECO:0000256" key="4">
    <source>
        <dbReference type="ARBA" id="ARBA00022475"/>
    </source>
</evidence>
<dbReference type="PANTHER" id="PTHR11219">
    <property type="entry name" value="TENEURIN AND N-ACETYLGLUCOSAMINE-1-PHOSPHODIESTER ALPHA-N-ACETYLGLUCOSAMINIDASE"/>
    <property type="match status" value="1"/>
</dbReference>
<keyword evidence="10" id="KW-1133">Transmembrane helix</keyword>
<comment type="caution">
    <text evidence="18">The sequence shown here is derived from an EMBL/GenBank/DDBJ whole genome shotgun (WGS) entry which is preliminary data.</text>
</comment>
<dbReference type="GO" id="GO:0034116">
    <property type="term" value="P:positive regulation of heterotypic cell-cell adhesion"/>
    <property type="evidence" value="ECO:0007669"/>
    <property type="project" value="UniProtKB-ARBA"/>
</dbReference>
<dbReference type="InterPro" id="IPR011042">
    <property type="entry name" value="6-blade_b-propeller_TolB-like"/>
</dbReference>
<feature type="disulfide bond" evidence="15">
    <location>
        <begin position="124"/>
        <end position="133"/>
    </location>
</feature>
<dbReference type="GO" id="GO:0034110">
    <property type="term" value="P:regulation of homotypic cell-cell adhesion"/>
    <property type="evidence" value="ECO:0007669"/>
    <property type="project" value="UniProtKB-ARBA"/>
</dbReference>
<keyword evidence="4" id="KW-1003">Cell membrane</keyword>
<dbReference type="SMART" id="SM00181">
    <property type="entry name" value="EGF"/>
    <property type="match status" value="8"/>
</dbReference>
<dbReference type="GO" id="GO:0048499">
    <property type="term" value="P:synaptic vesicle membrane organization"/>
    <property type="evidence" value="ECO:0007669"/>
    <property type="project" value="UniProtKB-ARBA"/>
</dbReference>
<feature type="disulfide bond" evidence="15">
    <location>
        <begin position="90"/>
        <end position="99"/>
    </location>
</feature>
<feature type="disulfide bond" evidence="15">
    <location>
        <begin position="194"/>
        <end position="203"/>
    </location>
</feature>
<evidence type="ECO:0000256" key="3">
    <source>
        <dbReference type="ARBA" id="ARBA00009385"/>
    </source>
</evidence>
<feature type="disulfide bond" evidence="15">
    <location>
        <begin position="270"/>
        <end position="280"/>
    </location>
</feature>
<reference evidence="18 19" key="1">
    <citation type="journal article" date="2024" name="BMC Genomics">
        <title>Genome assembly of redclaw crayfish (Cherax quadricarinatus) provides insights into its immune adaptation and hypoxia tolerance.</title>
        <authorList>
            <person name="Liu Z."/>
            <person name="Zheng J."/>
            <person name="Li H."/>
            <person name="Fang K."/>
            <person name="Wang S."/>
            <person name="He J."/>
            <person name="Zhou D."/>
            <person name="Weng S."/>
            <person name="Chi M."/>
            <person name="Gu Z."/>
            <person name="He J."/>
            <person name="Li F."/>
            <person name="Wang M."/>
        </authorList>
    </citation>
    <scope>NUCLEOTIDE SEQUENCE [LARGE SCALE GENOMIC DNA]</scope>
    <source>
        <strain evidence="18">ZL_2023a</strain>
    </source>
</reference>
<evidence type="ECO:0000256" key="2">
    <source>
        <dbReference type="ARBA" id="ARBA00004236"/>
    </source>
</evidence>
<dbReference type="GO" id="GO:0043025">
    <property type="term" value="C:neuronal cell body"/>
    <property type="evidence" value="ECO:0007669"/>
    <property type="project" value="UniProtKB-ARBA"/>
</dbReference>
<dbReference type="SUPFAM" id="SSF63829">
    <property type="entry name" value="Calcium-dependent phosphotriesterase"/>
    <property type="match status" value="1"/>
</dbReference>
<accession>A0AAW0VYT1</accession>
<keyword evidence="5 15" id="KW-0245">EGF-like domain</keyword>
<dbReference type="Pfam" id="PF25020">
    <property type="entry name" value="TTR_TEN1-4"/>
    <property type="match status" value="1"/>
</dbReference>
<name>A0AAW0VYT1_CHEQU</name>
<dbReference type="Proteomes" id="UP001445076">
    <property type="component" value="Unassembled WGS sequence"/>
</dbReference>
<proteinExistence type="inferred from homology"/>
<dbReference type="GO" id="GO:0001941">
    <property type="term" value="P:postsynaptic membrane organization"/>
    <property type="evidence" value="ECO:0007669"/>
    <property type="project" value="UniProtKB-ARBA"/>
</dbReference>
<evidence type="ECO:0000256" key="10">
    <source>
        <dbReference type="ARBA" id="ARBA00022989"/>
    </source>
</evidence>
<gene>
    <name evidence="18" type="ORF">OTU49_012414</name>
</gene>
<evidence type="ECO:0000256" key="12">
    <source>
        <dbReference type="ARBA" id="ARBA00023157"/>
    </source>
</evidence>
<dbReference type="Gene3D" id="2.120.10.30">
    <property type="entry name" value="TolB, C-terminal domain"/>
    <property type="match status" value="2"/>
</dbReference>
<dbReference type="Pfam" id="PF25023">
    <property type="entry name" value="TEN_YD-shell"/>
    <property type="match status" value="1"/>
</dbReference>
<evidence type="ECO:0000256" key="8">
    <source>
        <dbReference type="ARBA" id="ARBA00022737"/>
    </source>
</evidence>
<protein>
    <recommendedName>
        <fullName evidence="14">Tenascin-like protein</fullName>
    </recommendedName>
</protein>
<dbReference type="Pfam" id="PF24329">
    <property type="entry name" value="FN-plug_TEN1-4"/>
    <property type="match status" value="1"/>
</dbReference>
<dbReference type="GO" id="GO:0099559">
    <property type="term" value="P:maintenance of alignment of postsynaptic density and presynaptic active zone"/>
    <property type="evidence" value="ECO:0007669"/>
    <property type="project" value="UniProtKB-ARBA"/>
</dbReference>
<evidence type="ECO:0000256" key="14">
    <source>
        <dbReference type="ARBA" id="ARBA00084038"/>
    </source>
</evidence>
<dbReference type="InterPro" id="IPR056822">
    <property type="entry name" value="TEN_NHL"/>
</dbReference>
<dbReference type="InterPro" id="IPR000742">
    <property type="entry name" value="EGF"/>
</dbReference>
<feature type="domain" description="EGF-like" evidence="17">
    <location>
        <begin position="171"/>
        <end position="204"/>
    </location>
</feature>
<dbReference type="PROSITE" id="PS50026">
    <property type="entry name" value="EGF_3"/>
    <property type="match status" value="4"/>
</dbReference>
<feature type="domain" description="EGF-like" evidence="17">
    <location>
        <begin position="102"/>
        <end position="134"/>
    </location>
</feature>
<keyword evidence="6" id="KW-0770">Synapse</keyword>
<dbReference type="GO" id="GO:0016200">
    <property type="term" value="P:synaptic target attraction"/>
    <property type="evidence" value="ECO:0007669"/>
    <property type="project" value="UniProtKB-ARBA"/>
</dbReference>
<feature type="domain" description="EGF-like" evidence="17">
    <location>
        <begin position="266"/>
        <end position="302"/>
    </location>
</feature>
<evidence type="ECO:0000259" key="17">
    <source>
        <dbReference type="PROSITE" id="PS50026"/>
    </source>
</evidence>
<evidence type="ECO:0000256" key="13">
    <source>
        <dbReference type="ARBA" id="ARBA00034102"/>
    </source>
</evidence>
<evidence type="ECO:0000256" key="7">
    <source>
        <dbReference type="ARBA" id="ARBA00022692"/>
    </source>
</evidence>
<organism evidence="18 19">
    <name type="scientific">Cherax quadricarinatus</name>
    <name type="common">Australian red claw crayfish</name>
    <dbReference type="NCBI Taxonomy" id="27406"/>
    <lineage>
        <taxon>Eukaryota</taxon>
        <taxon>Metazoa</taxon>
        <taxon>Ecdysozoa</taxon>
        <taxon>Arthropoda</taxon>
        <taxon>Crustacea</taxon>
        <taxon>Multicrustacea</taxon>
        <taxon>Malacostraca</taxon>
        <taxon>Eumalacostraca</taxon>
        <taxon>Eucarida</taxon>
        <taxon>Decapoda</taxon>
        <taxon>Pleocyemata</taxon>
        <taxon>Astacidea</taxon>
        <taxon>Parastacoidea</taxon>
        <taxon>Parastacidae</taxon>
        <taxon>Cherax</taxon>
    </lineage>
</organism>
<evidence type="ECO:0000256" key="1">
    <source>
        <dbReference type="ARBA" id="ARBA00004167"/>
    </source>
</evidence>
<dbReference type="Gene3D" id="2.180.10.10">
    <property type="entry name" value="RHS repeat-associated core"/>
    <property type="match status" value="1"/>
</dbReference>
<evidence type="ECO:0000256" key="5">
    <source>
        <dbReference type="ARBA" id="ARBA00022536"/>
    </source>
</evidence>
<evidence type="ECO:0000256" key="16">
    <source>
        <dbReference type="SAM" id="MobiDB-lite"/>
    </source>
</evidence>
<dbReference type="GO" id="GO:0097090">
    <property type="term" value="P:presynaptic membrane organization"/>
    <property type="evidence" value="ECO:0007669"/>
    <property type="project" value="UniProtKB-ARBA"/>
</dbReference>
<evidence type="ECO:0000256" key="15">
    <source>
        <dbReference type="PROSITE-ProRule" id="PRU00076"/>
    </source>
</evidence>
<dbReference type="GO" id="GO:0048513">
    <property type="term" value="P:animal organ development"/>
    <property type="evidence" value="ECO:0007669"/>
    <property type="project" value="UniProtKB-ARBA"/>
</dbReference>
<dbReference type="GO" id="GO:2000331">
    <property type="term" value="P:regulation of terminal button organization"/>
    <property type="evidence" value="ECO:0007669"/>
    <property type="project" value="UniProtKB-ARBA"/>
</dbReference>
<dbReference type="CDD" id="cd00054">
    <property type="entry name" value="EGF_CA"/>
    <property type="match status" value="1"/>
</dbReference>
<feature type="compositionally biased region" description="Basic residues" evidence="16">
    <location>
        <begin position="2237"/>
        <end position="2261"/>
    </location>
</feature>
<dbReference type="InterPro" id="IPR056823">
    <property type="entry name" value="TEN-like_YD-shell"/>
</dbReference>
<dbReference type="GO" id="GO:0051124">
    <property type="term" value="P:synaptic assembly at neuromuscular junction"/>
    <property type="evidence" value="ECO:0007669"/>
    <property type="project" value="UniProtKB-ARBA"/>
</dbReference>
<dbReference type="GO" id="GO:0031594">
    <property type="term" value="C:neuromuscular junction"/>
    <property type="evidence" value="ECO:0007669"/>
    <property type="project" value="UniProtKB-ARBA"/>
</dbReference>
<evidence type="ECO:0000313" key="19">
    <source>
        <dbReference type="Proteomes" id="UP001445076"/>
    </source>
</evidence>
<dbReference type="GO" id="GO:0097060">
    <property type="term" value="C:synaptic membrane"/>
    <property type="evidence" value="ECO:0007669"/>
    <property type="project" value="UniProtKB-ARBA"/>
</dbReference>